<evidence type="ECO:0000313" key="2">
    <source>
        <dbReference type="EMBL" id="KAI3430463.1"/>
    </source>
</evidence>
<sequence>MDSGDAQTDLPPPLAADNRRSRLLRPALVSGLVALVTLLTVKQVLLHRHAREQAASRTYRIGILSDTHVAGPEYALNGENGPLDNASITKTQQRLHGVVAALKAVSPAPQLTVFGGDVVHNGLDRLRHLGMNSTGLAALLSEPVNGYTIAAAILRDLQSPKLFAWGNHDGLVTCGDAEASISKQLTERLARYYFGAELYSSHNLGPHWKVVALHSMQGYTWDPKNPRCDTVLSSYGKAQLRWLDGQLAEGRHTILVMHHPLVTTVNDEVPEHHQGWRDLRTLLAAHDNVRLVLSGHNHKGVDWQDLYPFPALTLPSTRYNPQNFLILDLLPNGSHVWADPGKNRGGSRCSDYWSYDVKPRHEAEWQARDAGDCGMPAAGNEADFPLAPVLNASAIPSQEVFNPERSCQFVLAKRFLPACAKGAAQDCCDVVADQWRLSSSAPFTSCFCQPRFWQESVSFMREQYGVDLAATLLSCVSDYGKQIVWRGGPLTWCPA</sequence>
<dbReference type="InterPro" id="IPR051918">
    <property type="entry name" value="STPP_CPPED1"/>
</dbReference>
<dbReference type="OrthoDB" id="9675250at2759"/>
<dbReference type="EMBL" id="SIDB01000007">
    <property type="protein sequence ID" value="KAI3430463.1"/>
    <property type="molecule type" value="Genomic_DNA"/>
</dbReference>
<feature type="domain" description="Calcineurin-like phosphoesterase" evidence="1">
    <location>
        <begin position="60"/>
        <end position="299"/>
    </location>
</feature>
<gene>
    <name evidence="2" type="ORF">D9Q98_005058</name>
</gene>
<evidence type="ECO:0000259" key="1">
    <source>
        <dbReference type="Pfam" id="PF00149"/>
    </source>
</evidence>
<reference evidence="2" key="2">
    <citation type="submission" date="2020-11" db="EMBL/GenBank/DDBJ databases">
        <authorList>
            <person name="Cecchin M."/>
            <person name="Marcolungo L."/>
            <person name="Rossato M."/>
            <person name="Girolomoni L."/>
            <person name="Cosentino E."/>
            <person name="Cuine S."/>
            <person name="Li-Beisson Y."/>
            <person name="Delledonne M."/>
            <person name="Ballottari M."/>
        </authorList>
    </citation>
    <scope>NUCLEOTIDE SEQUENCE</scope>
    <source>
        <strain evidence="2">211/11P</strain>
        <tissue evidence="2">Whole cell</tissue>
    </source>
</reference>
<dbReference type="PANTHER" id="PTHR43143">
    <property type="entry name" value="METALLOPHOSPHOESTERASE, CALCINEURIN SUPERFAMILY"/>
    <property type="match status" value="1"/>
</dbReference>
<accession>A0A9D4TND7</accession>
<keyword evidence="3" id="KW-1185">Reference proteome</keyword>
<organism evidence="2 3">
    <name type="scientific">Chlorella vulgaris</name>
    <name type="common">Green alga</name>
    <dbReference type="NCBI Taxonomy" id="3077"/>
    <lineage>
        <taxon>Eukaryota</taxon>
        <taxon>Viridiplantae</taxon>
        <taxon>Chlorophyta</taxon>
        <taxon>core chlorophytes</taxon>
        <taxon>Trebouxiophyceae</taxon>
        <taxon>Chlorellales</taxon>
        <taxon>Chlorellaceae</taxon>
        <taxon>Chlorella clade</taxon>
        <taxon>Chlorella</taxon>
    </lineage>
</organism>
<proteinExistence type="predicted"/>
<comment type="caution">
    <text evidence="2">The sequence shown here is derived from an EMBL/GenBank/DDBJ whole genome shotgun (WGS) entry which is preliminary data.</text>
</comment>
<name>A0A9D4TND7_CHLVU</name>
<dbReference type="InterPro" id="IPR004843">
    <property type="entry name" value="Calcineurin-like_PHP"/>
</dbReference>
<dbReference type="AlphaFoldDB" id="A0A9D4TND7"/>
<dbReference type="SUPFAM" id="SSF56300">
    <property type="entry name" value="Metallo-dependent phosphatases"/>
    <property type="match status" value="1"/>
</dbReference>
<reference evidence="2" key="1">
    <citation type="journal article" date="2019" name="Plant J.">
        <title>Chlorella vulgaris genome assembly and annotation reveals the molecular basis for metabolic acclimation to high light conditions.</title>
        <authorList>
            <person name="Cecchin M."/>
            <person name="Marcolungo L."/>
            <person name="Rossato M."/>
            <person name="Girolomoni L."/>
            <person name="Cosentino E."/>
            <person name="Cuine S."/>
            <person name="Li-Beisson Y."/>
            <person name="Delledonne M."/>
            <person name="Ballottari M."/>
        </authorList>
    </citation>
    <scope>NUCLEOTIDE SEQUENCE</scope>
    <source>
        <strain evidence="2">211/11P</strain>
    </source>
</reference>
<dbReference type="GO" id="GO:0016787">
    <property type="term" value="F:hydrolase activity"/>
    <property type="evidence" value="ECO:0007669"/>
    <property type="project" value="InterPro"/>
</dbReference>
<dbReference type="Pfam" id="PF00149">
    <property type="entry name" value="Metallophos"/>
    <property type="match status" value="1"/>
</dbReference>
<dbReference type="InterPro" id="IPR029052">
    <property type="entry name" value="Metallo-depent_PP-like"/>
</dbReference>
<protein>
    <recommendedName>
        <fullName evidence="1">Calcineurin-like phosphoesterase domain-containing protein</fullName>
    </recommendedName>
</protein>
<dbReference type="Proteomes" id="UP001055712">
    <property type="component" value="Unassembled WGS sequence"/>
</dbReference>
<dbReference type="PANTHER" id="PTHR43143:SF1">
    <property type="entry name" value="SERINE_THREONINE-PROTEIN PHOSPHATASE CPPED1"/>
    <property type="match status" value="1"/>
</dbReference>
<dbReference type="Gene3D" id="3.60.21.10">
    <property type="match status" value="1"/>
</dbReference>
<evidence type="ECO:0000313" key="3">
    <source>
        <dbReference type="Proteomes" id="UP001055712"/>
    </source>
</evidence>